<keyword evidence="1" id="KW-0378">Hydrolase</keyword>
<gene>
    <name evidence="3" type="ORF">SAMN05443377_10565</name>
</gene>
<dbReference type="EMBL" id="FOGZ01000005">
    <property type="protein sequence ID" value="SER66345.1"/>
    <property type="molecule type" value="Genomic_DNA"/>
</dbReference>
<dbReference type="PANTHER" id="PTHR46118:SF4">
    <property type="entry name" value="PROTEIN ABHD11"/>
    <property type="match status" value="1"/>
</dbReference>
<dbReference type="AlphaFoldDB" id="A0A1H9R1G2"/>
<dbReference type="PANTHER" id="PTHR46118">
    <property type="entry name" value="PROTEIN ABHD11"/>
    <property type="match status" value="1"/>
</dbReference>
<dbReference type="SUPFAM" id="SSF53474">
    <property type="entry name" value="alpha/beta-Hydrolases"/>
    <property type="match status" value="1"/>
</dbReference>
<keyword evidence="4" id="KW-1185">Reference proteome</keyword>
<organism evidence="3 4">
    <name type="scientific">Propionibacterium cyclohexanicum</name>
    <dbReference type="NCBI Taxonomy" id="64702"/>
    <lineage>
        <taxon>Bacteria</taxon>
        <taxon>Bacillati</taxon>
        <taxon>Actinomycetota</taxon>
        <taxon>Actinomycetes</taxon>
        <taxon>Propionibacteriales</taxon>
        <taxon>Propionibacteriaceae</taxon>
        <taxon>Propionibacterium</taxon>
    </lineage>
</organism>
<dbReference type="InterPro" id="IPR029058">
    <property type="entry name" value="AB_hydrolase_fold"/>
</dbReference>
<dbReference type="Gene3D" id="3.40.50.1820">
    <property type="entry name" value="alpha/beta hydrolase"/>
    <property type="match status" value="1"/>
</dbReference>
<protein>
    <submittedName>
        <fullName evidence="3">Pimeloyl-ACP methyl ester carboxylesterase</fullName>
    </submittedName>
</protein>
<evidence type="ECO:0000313" key="3">
    <source>
        <dbReference type="EMBL" id="SER66345.1"/>
    </source>
</evidence>
<dbReference type="STRING" id="64702.SAMN05443377_10565"/>
<evidence type="ECO:0000259" key="2">
    <source>
        <dbReference type="Pfam" id="PF00561"/>
    </source>
</evidence>
<evidence type="ECO:0000313" key="4">
    <source>
        <dbReference type="Proteomes" id="UP000198815"/>
    </source>
</evidence>
<reference evidence="3 4" key="1">
    <citation type="submission" date="2016-10" db="EMBL/GenBank/DDBJ databases">
        <authorList>
            <person name="de Groot N.N."/>
        </authorList>
    </citation>
    <scope>NUCLEOTIDE SEQUENCE [LARGE SCALE GENOMIC DNA]</scope>
    <source>
        <strain evidence="3 4">DSM 16859</strain>
    </source>
</reference>
<proteinExistence type="predicted"/>
<feature type="domain" description="AB hydrolase-1" evidence="2">
    <location>
        <begin position="19"/>
        <end position="253"/>
    </location>
</feature>
<dbReference type="GO" id="GO:0052689">
    <property type="term" value="F:carboxylic ester hydrolase activity"/>
    <property type="evidence" value="ECO:0007669"/>
    <property type="project" value="TreeGrafter"/>
</dbReference>
<accession>A0A1H9R1G2</accession>
<dbReference type="Proteomes" id="UP000198815">
    <property type="component" value="Unassembled WGS sequence"/>
</dbReference>
<dbReference type="OrthoDB" id="63519at2"/>
<dbReference type="RefSeq" id="WP_091968340.1">
    <property type="nucleotide sequence ID" value="NZ_FOGZ01000005.1"/>
</dbReference>
<dbReference type="InterPro" id="IPR000073">
    <property type="entry name" value="AB_hydrolase_1"/>
</dbReference>
<sequence length="270" mass="29146">MSEPAPALHVTDLGQGPRTVIFLHGLLGQGKNLAGAARSLDGLAHCLLIDAPNHGRSAWTEEIDYPMMADFIADELSNRGALDDPVVLVGHSMGGKIAMCLTLDHPELVSKLCVVDIAPVSYPNAGYFNSLMDAMAGLDLTALHSRREADEALAPEIPDRAVRGFVLQNLHHETAGHGGEGRWYWACNLDLLRRSTAVLSGFPEMAEASWDGPVLWIAGQNSDYVRPEYRPAMAALFPEVHQVTVASAGHWVHAARPQAFAELLTAFVTV</sequence>
<evidence type="ECO:0000256" key="1">
    <source>
        <dbReference type="ARBA" id="ARBA00022801"/>
    </source>
</evidence>
<dbReference type="Pfam" id="PF00561">
    <property type="entry name" value="Abhydrolase_1"/>
    <property type="match status" value="1"/>
</dbReference>
<name>A0A1H9R1G2_9ACTN</name>